<dbReference type="SUPFAM" id="SSF101898">
    <property type="entry name" value="NHL repeat"/>
    <property type="match status" value="1"/>
</dbReference>
<accession>A0A1G7LSP2</accession>
<dbReference type="AlphaFoldDB" id="A0A1G7LSP2"/>
<reference evidence="2" key="1">
    <citation type="submission" date="2016-10" db="EMBL/GenBank/DDBJ databases">
        <authorList>
            <person name="Varghese N."/>
            <person name="Submissions S."/>
        </authorList>
    </citation>
    <scope>NUCLEOTIDE SEQUENCE [LARGE SCALE GENOMIC DNA]</scope>
    <source>
        <strain evidence="2">CGMCC 1.6992</strain>
    </source>
</reference>
<dbReference type="InterPro" id="IPR011042">
    <property type="entry name" value="6-blade_b-propeller_TolB-like"/>
</dbReference>
<name>A0A1G7LSP2_9DEIN</name>
<organism evidence="1 2">
    <name type="scientific">Thermus arciformis</name>
    <dbReference type="NCBI Taxonomy" id="482827"/>
    <lineage>
        <taxon>Bacteria</taxon>
        <taxon>Thermotogati</taxon>
        <taxon>Deinococcota</taxon>
        <taxon>Deinococci</taxon>
        <taxon>Thermales</taxon>
        <taxon>Thermaceae</taxon>
        <taxon>Thermus</taxon>
    </lineage>
</organism>
<dbReference type="Proteomes" id="UP000199446">
    <property type="component" value="Unassembled WGS sequence"/>
</dbReference>
<gene>
    <name evidence="1" type="ORF">SAMN04488243_1772</name>
</gene>
<keyword evidence="2" id="KW-1185">Reference proteome</keyword>
<protein>
    <submittedName>
        <fullName evidence="1">Uncharacterized protein</fullName>
    </submittedName>
</protein>
<proteinExistence type="predicted"/>
<dbReference type="Gene3D" id="2.120.10.30">
    <property type="entry name" value="TolB, C-terminal domain"/>
    <property type="match status" value="1"/>
</dbReference>
<sequence>MSARVPRGGLRGGPGVTRGYAGGQAWNPFHVTPRNLPPATLGLTRKGVKEMLKEVQEVKVGGRTRRVYVRPFAWGLKNPSHMEWTPDGRLLVSEHTAGTVRDITKGGDASEAKPLVYNLQGPAAIRPTEDGKVLVVETWGGAIADIAGGGDATKLPKLAENLKGPYTLAVLNLGKKGETFFVSESSSSFMTQITRLSLGDHEREPKAFILDIPARHGEPGLTPPESWPDKWEKYAAAGCVKNWIDDAAGRGFFYLAVGSLGQIFRINPDELPEEITYSELVAHPDALVAWGLHRLGGMRFHPSSGLLFAVQPEMGEVIAVDPAQPGNYLFQPPVVRGLRMPTCVRFSQDSEKMYVCSSADGVVWEVEGFLT</sequence>
<evidence type="ECO:0000313" key="1">
    <source>
        <dbReference type="EMBL" id="SDF52532.1"/>
    </source>
</evidence>
<evidence type="ECO:0000313" key="2">
    <source>
        <dbReference type="Proteomes" id="UP000199446"/>
    </source>
</evidence>
<dbReference type="EMBL" id="FNBC01000077">
    <property type="protein sequence ID" value="SDF52532.1"/>
    <property type="molecule type" value="Genomic_DNA"/>
</dbReference>